<dbReference type="OrthoDB" id="9783269at2"/>
<feature type="binding site" evidence="3">
    <location>
        <begin position="46"/>
        <end position="53"/>
    </location>
    <ligand>
        <name>substrate</name>
    </ligand>
</feature>
<feature type="active site" description="Proton donor/acceptor" evidence="2">
    <location>
        <position position="123"/>
    </location>
</feature>
<dbReference type="Pfam" id="PF00300">
    <property type="entry name" value="His_Phos_1"/>
    <property type="match status" value="1"/>
</dbReference>
<evidence type="ECO:0000256" key="1">
    <source>
        <dbReference type="ARBA" id="ARBA00022801"/>
    </source>
</evidence>
<accession>A0A1C4ADH1</accession>
<dbReference type="RefSeq" id="WP_091347211.1">
    <property type="nucleotide sequence ID" value="NZ_FMAQ01000002.1"/>
</dbReference>
<evidence type="ECO:0000256" key="4">
    <source>
        <dbReference type="SAM" id="SignalP"/>
    </source>
</evidence>
<dbReference type="GO" id="GO:0005829">
    <property type="term" value="C:cytosol"/>
    <property type="evidence" value="ECO:0007669"/>
    <property type="project" value="TreeGrafter"/>
</dbReference>
<keyword evidence="4" id="KW-0732">Signal</keyword>
<organism evidence="5 6">
    <name type="scientific">Gilliamella bombicola</name>
    <dbReference type="NCBI Taxonomy" id="1798182"/>
    <lineage>
        <taxon>Bacteria</taxon>
        <taxon>Pseudomonadati</taxon>
        <taxon>Pseudomonadota</taxon>
        <taxon>Gammaproteobacteria</taxon>
        <taxon>Orbales</taxon>
        <taxon>Orbaceae</taxon>
        <taxon>Gilliamella</taxon>
    </lineage>
</organism>
<dbReference type="PANTHER" id="PTHR46517:SF1">
    <property type="entry name" value="FRUCTOSE-2,6-BISPHOSPHATASE TIGAR"/>
    <property type="match status" value="1"/>
</dbReference>
<evidence type="ECO:0000256" key="2">
    <source>
        <dbReference type="PIRSR" id="PIRSR613078-1"/>
    </source>
</evidence>
<dbReference type="Gene3D" id="3.40.50.1240">
    <property type="entry name" value="Phosphoglycerate mutase-like"/>
    <property type="match status" value="1"/>
</dbReference>
<dbReference type="CDD" id="cd07067">
    <property type="entry name" value="HP_PGM_like"/>
    <property type="match status" value="1"/>
</dbReference>
<protein>
    <submittedName>
        <fullName evidence="5">Probable phosphoglycerate mutase</fullName>
    </submittedName>
</protein>
<keyword evidence="1" id="KW-0378">Hydrolase</keyword>
<dbReference type="Proteomes" id="UP000199670">
    <property type="component" value="Unassembled WGS sequence"/>
</dbReference>
<feature type="chain" id="PRO_5008688645" evidence="4">
    <location>
        <begin position="32"/>
        <end position="270"/>
    </location>
</feature>
<name>A0A1C4ADH1_9GAMM</name>
<feature type="binding site" evidence="3">
    <location>
        <position position="96"/>
    </location>
    <ligand>
        <name>substrate</name>
    </ligand>
</feature>
<proteinExistence type="predicted"/>
<evidence type="ECO:0000313" key="5">
    <source>
        <dbReference type="EMBL" id="SCB92649.1"/>
    </source>
</evidence>
<feature type="active site" description="Tele-phosphohistidine intermediate" evidence="2">
    <location>
        <position position="47"/>
    </location>
</feature>
<dbReference type="AlphaFoldDB" id="A0A1C4ADH1"/>
<dbReference type="GO" id="GO:0004331">
    <property type="term" value="F:fructose-2,6-bisphosphate 2-phosphatase activity"/>
    <property type="evidence" value="ECO:0007669"/>
    <property type="project" value="TreeGrafter"/>
</dbReference>
<sequence length="270" mass="30208">MKKKTIKTLLTSTLIIITALLTSCAHSPSKAKDNKADGDITIYFARHGKTLFNTYDLVQGWADSPLTDQGIELAHYLGEGLKDIQFDAYYTSDAGRQRETMQELLKQKGVKDYKIRELKELREVFFGGFEGGPNKKMVRASMKLAGYNSVDAFYKNYQAGNLTIDVMINSIAKADPKHQAESYQQVKARTQDALKTIIQNAQHNHEKTILAISSGMSMQAMIYDLTDNKDKNKPLSNATVVKITYKNGQYNVSEIGNMTYVNKGKAALNK</sequence>
<dbReference type="InterPro" id="IPR029033">
    <property type="entry name" value="His_PPase_superfam"/>
</dbReference>
<reference evidence="6" key="1">
    <citation type="submission" date="2016-08" db="EMBL/GenBank/DDBJ databases">
        <authorList>
            <person name="Varghese N."/>
            <person name="Submissions Spin"/>
        </authorList>
    </citation>
    <scope>NUCLEOTIDE SEQUENCE [LARGE SCALE GENOMIC DNA]</scope>
    <source>
        <strain evidence="6">R-53248</strain>
    </source>
</reference>
<dbReference type="InterPro" id="IPR051695">
    <property type="entry name" value="Phosphoglycerate_Mutase"/>
</dbReference>
<dbReference type="PROSITE" id="PS51257">
    <property type="entry name" value="PROKAR_LIPOPROTEIN"/>
    <property type="match status" value="1"/>
</dbReference>
<evidence type="ECO:0000313" key="6">
    <source>
        <dbReference type="Proteomes" id="UP000199670"/>
    </source>
</evidence>
<feature type="signal peptide" evidence="4">
    <location>
        <begin position="1"/>
        <end position="31"/>
    </location>
</feature>
<dbReference type="InterPro" id="IPR013078">
    <property type="entry name" value="His_Pase_superF_clade-1"/>
</dbReference>
<dbReference type="GO" id="GO:0043456">
    <property type="term" value="P:regulation of pentose-phosphate shunt"/>
    <property type="evidence" value="ECO:0007669"/>
    <property type="project" value="TreeGrafter"/>
</dbReference>
<dbReference type="SMART" id="SM00855">
    <property type="entry name" value="PGAM"/>
    <property type="match status" value="1"/>
</dbReference>
<evidence type="ECO:0000256" key="3">
    <source>
        <dbReference type="PIRSR" id="PIRSR613078-2"/>
    </source>
</evidence>
<dbReference type="SUPFAM" id="SSF53254">
    <property type="entry name" value="Phosphoglycerate mutase-like"/>
    <property type="match status" value="1"/>
</dbReference>
<dbReference type="EMBL" id="FMAQ01000002">
    <property type="protein sequence ID" value="SCB92649.1"/>
    <property type="molecule type" value="Genomic_DNA"/>
</dbReference>
<dbReference type="PANTHER" id="PTHR46517">
    <property type="entry name" value="FRUCTOSE-2,6-BISPHOSPHATASE TIGAR"/>
    <property type="match status" value="1"/>
</dbReference>
<feature type="binding site" evidence="3">
    <location>
        <position position="135"/>
    </location>
    <ligand>
        <name>substrate</name>
    </ligand>
</feature>
<dbReference type="STRING" id="1798182.GA0061081_102361"/>
<keyword evidence="6" id="KW-1185">Reference proteome</keyword>
<dbReference type="GO" id="GO:0045820">
    <property type="term" value="P:negative regulation of glycolytic process"/>
    <property type="evidence" value="ECO:0007669"/>
    <property type="project" value="TreeGrafter"/>
</dbReference>
<gene>
    <name evidence="5" type="ORF">GA0061081_102361</name>
</gene>